<feature type="compositionally biased region" description="Low complexity" evidence="1">
    <location>
        <begin position="101"/>
        <end position="115"/>
    </location>
</feature>
<dbReference type="InterPro" id="IPR046797">
    <property type="entry name" value="PDDEXK_12"/>
</dbReference>
<protein>
    <recommendedName>
        <fullName evidence="2">PD-(D/E)XK nuclease-like domain-containing protein</fullName>
    </recommendedName>
</protein>
<evidence type="ECO:0000313" key="3">
    <source>
        <dbReference type="EMBL" id="GJC89886.1"/>
    </source>
</evidence>
<evidence type="ECO:0000259" key="2">
    <source>
        <dbReference type="Pfam" id="PF20516"/>
    </source>
</evidence>
<comment type="caution">
    <text evidence="3">The sequence shown here is derived from an EMBL/GenBank/DDBJ whole genome shotgun (WGS) entry which is preliminary data.</text>
</comment>
<organism evidence="3 4">
    <name type="scientific">Colletotrichum liriopes</name>
    <dbReference type="NCBI Taxonomy" id="708192"/>
    <lineage>
        <taxon>Eukaryota</taxon>
        <taxon>Fungi</taxon>
        <taxon>Dikarya</taxon>
        <taxon>Ascomycota</taxon>
        <taxon>Pezizomycotina</taxon>
        <taxon>Sordariomycetes</taxon>
        <taxon>Hypocreomycetidae</taxon>
        <taxon>Glomerellales</taxon>
        <taxon>Glomerellaceae</taxon>
        <taxon>Colletotrichum</taxon>
        <taxon>Colletotrichum spaethianum species complex</taxon>
    </lineage>
</organism>
<dbReference type="AlphaFoldDB" id="A0AA37H0T0"/>
<feature type="region of interest" description="Disordered" evidence="1">
    <location>
        <begin position="1"/>
        <end position="129"/>
    </location>
</feature>
<feature type="compositionally biased region" description="Basic and acidic residues" evidence="1">
    <location>
        <begin position="30"/>
        <end position="41"/>
    </location>
</feature>
<sequence length="447" mass="49844">MSNVDVGAAEQRVKELGGVEPSLASAPDSHVYDHHPSDTPPRKRRRFHPPTPETSESGCDEAAAYEPRTAMETHPDPDKRSAPPGNEETPRPNKKIQTPRSESSYSLTSASTTRSGRQSPQKHLISLERSDHGIRIRDIGSLQDPPAGLVKFLTTIRRISRGHGIIPPSAREELGKQPHYQFAEIFDDDSYFAEQREQLGRVPSPEDVVGILAAATECQENLHDESSWNMCVHHEVLRLAFRPPGKPPFKHLVNFMPCTTATVIKEYLPLQSVSKKVDFCVFVDPADPHDRSVCLAASGRLPYEVINHTRYFALRQRPVALSIETKKTGEGWDAAALQLGVWQAAHWELLRRLVDSSGGGDASALLQQKFEFLPAVIIQGHDWNLVVTTIQGGQTHLWSKIAIGTTNSIMGIYQIVHTLQVLRRWAAETYWPALRELLLPWQSDAVS</sequence>
<dbReference type="Pfam" id="PF20516">
    <property type="entry name" value="PDDEXK_12"/>
    <property type="match status" value="1"/>
</dbReference>
<gene>
    <name evidence="3" type="ORF">ColLi_12724</name>
</gene>
<dbReference type="EMBL" id="BPPX01000046">
    <property type="protein sequence ID" value="GJC89886.1"/>
    <property type="molecule type" value="Genomic_DNA"/>
</dbReference>
<proteinExistence type="predicted"/>
<accession>A0AA37H0T0</accession>
<feature type="domain" description="PD-(D/E)XK nuclease-like" evidence="2">
    <location>
        <begin position="182"/>
        <end position="431"/>
    </location>
</feature>
<keyword evidence="4" id="KW-1185">Reference proteome</keyword>
<reference evidence="3 4" key="1">
    <citation type="submission" date="2021-07" db="EMBL/GenBank/DDBJ databases">
        <title>Genome data of Colletotrichum spaethianum.</title>
        <authorList>
            <person name="Utami Y.D."/>
            <person name="Hiruma K."/>
        </authorList>
    </citation>
    <scope>NUCLEOTIDE SEQUENCE [LARGE SCALE GENOMIC DNA]</scope>
    <source>
        <strain evidence="3 4">MAFF 242679</strain>
    </source>
</reference>
<feature type="compositionally biased region" description="Basic and acidic residues" evidence="1">
    <location>
        <begin position="69"/>
        <end position="81"/>
    </location>
</feature>
<evidence type="ECO:0000313" key="4">
    <source>
        <dbReference type="Proteomes" id="UP001055172"/>
    </source>
</evidence>
<name>A0AA37H0T0_9PEZI</name>
<evidence type="ECO:0000256" key="1">
    <source>
        <dbReference type="SAM" id="MobiDB-lite"/>
    </source>
</evidence>
<dbReference type="Proteomes" id="UP001055172">
    <property type="component" value="Unassembled WGS sequence"/>
</dbReference>